<gene>
    <name evidence="1" type="ordered locus">TERTU_3487</name>
</gene>
<evidence type="ECO:0000313" key="2">
    <source>
        <dbReference type="Proteomes" id="UP000009080"/>
    </source>
</evidence>
<dbReference type="InterPro" id="IPR017853">
    <property type="entry name" value="GH"/>
</dbReference>
<proteinExistence type="predicted"/>
<dbReference type="KEGG" id="ttu:TERTU_3487"/>
<dbReference type="eggNOG" id="ENOG502Z9F7">
    <property type="taxonomic scope" value="Bacteria"/>
</dbReference>
<dbReference type="GO" id="GO:0016020">
    <property type="term" value="C:membrane"/>
    <property type="evidence" value="ECO:0007669"/>
    <property type="project" value="InterPro"/>
</dbReference>
<dbReference type="InterPro" id="IPR005199">
    <property type="entry name" value="Glyco_hydro_79"/>
</dbReference>
<dbReference type="GO" id="GO:0005615">
    <property type="term" value="C:extracellular space"/>
    <property type="evidence" value="ECO:0007669"/>
    <property type="project" value="TreeGrafter"/>
</dbReference>
<dbReference type="Pfam" id="PF03662">
    <property type="entry name" value="Glyco_hydro_79n"/>
    <property type="match status" value="1"/>
</dbReference>
<dbReference type="SUPFAM" id="SSF51445">
    <property type="entry name" value="(Trans)glycosidases"/>
    <property type="match status" value="1"/>
</dbReference>
<dbReference type="PANTHER" id="PTHR46145:SF4">
    <property type="entry name" value="HEPARANASE"/>
    <property type="match status" value="1"/>
</dbReference>
<dbReference type="GO" id="GO:0031012">
    <property type="term" value="C:extracellular matrix"/>
    <property type="evidence" value="ECO:0007669"/>
    <property type="project" value="TreeGrafter"/>
</dbReference>
<reference evidence="1 2" key="1">
    <citation type="journal article" date="2009" name="PLoS ONE">
        <title>The complete genome of Teredinibacter turnerae T7901: an intracellular endosymbiont of marine wood-boring bivalves (shipworms).</title>
        <authorList>
            <person name="Yang J.C."/>
            <person name="Madupu R."/>
            <person name="Durkin A.S."/>
            <person name="Ekborg N.A."/>
            <person name="Pedamallu C.S."/>
            <person name="Hostetler J.B."/>
            <person name="Radune D."/>
            <person name="Toms B.S."/>
            <person name="Henrissat B."/>
            <person name="Coutinho P.M."/>
            <person name="Schwarz S."/>
            <person name="Field L."/>
            <person name="Trindade-Silva A.E."/>
            <person name="Soares C.A.G."/>
            <person name="Elshahawi S."/>
            <person name="Hanora A."/>
            <person name="Schmidt E.W."/>
            <person name="Haygood M.G."/>
            <person name="Posfai J."/>
            <person name="Benner J."/>
            <person name="Madinger C."/>
            <person name="Nove J."/>
            <person name="Anton B."/>
            <person name="Chaudhary K."/>
            <person name="Foster J."/>
            <person name="Holman A."/>
            <person name="Kumar S."/>
            <person name="Lessard P.A."/>
            <person name="Luyten Y.A."/>
            <person name="Slatko B."/>
            <person name="Wood N."/>
            <person name="Wu B."/>
            <person name="Teplitski M."/>
            <person name="Mougous J.D."/>
            <person name="Ward N."/>
            <person name="Eisen J.A."/>
            <person name="Badger J.H."/>
            <person name="Distel D.L."/>
        </authorList>
    </citation>
    <scope>NUCLEOTIDE SEQUENCE [LARGE SCALE GENOMIC DNA]</scope>
    <source>
        <strain evidence="2">ATCC 39867 / T7901</strain>
    </source>
</reference>
<dbReference type="STRING" id="377629.TERTU_3487"/>
<dbReference type="EMBL" id="CP001614">
    <property type="protein sequence ID" value="ACR13280.1"/>
    <property type="molecule type" value="Genomic_DNA"/>
</dbReference>
<dbReference type="GO" id="GO:0016798">
    <property type="term" value="F:hydrolase activity, acting on glycosyl bonds"/>
    <property type="evidence" value="ECO:0007669"/>
    <property type="project" value="InterPro"/>
</dbReference>
<organism evidence="1 2">
    <name type="scientific">Teredinibacter turnerae (strain ATCC 39867 / T7901)</name>
    <dbReference type="NCBI Taxonomy" id="377629"/>
    <lineage>
        <taxon>Bacteria</taxon>
        <taxon>Pseudomonadati</taxon>
        <taxon>Pseudomonadota</taxon>
        <taxon>Gammaproteobacteria</taxon>
        <taxon>Cellvibrionales</taxon>
        <taxon>Cellvibrionaceae</taxon>
        <taxon>Teredinibacter</taxon>
    </lineage>
</organism>
<keyword evidence="1" id="KW-0378">Hydrolase</keyword>
<keyword evidence="2" id="KW-1185">Reference proteome</keyword>
<dbReference type="AlphaFoldDB" id="C5BRB3"/>
<dbReference type="CAZy" id="GH79">
    <property type="family name" value="Glycoside Hydrolase Family 79"/>
</dbReference>
<dbReference type="Proteomes" id="UP000009080">
    <property type="component" value="Chromosome"/>
</dbReference>
<sequence length="501" mass="58040">MRLTHLQRLLRFGRRKHLTHPYHHIGQQRAQVELLNRVPVEKIDPAYLSFSIDISVLAGGYWWEGSNGVRKGLGTLRVPPLDLNTKKLDRLVQALGPAYLRVGGSEADKIHYFECDESNPSDFILTKAMWDNLHAFIQRNNLKFSFTFKYGLFKRKYHGEWQGTEIQKLLQYSKEQGYHIDVCELGNELNAYWAFHGLRAQPGPKNLAQDYATFAQLVRRYYPDIKICGPGSAFWPKLGETIKPFSNLTKRFLESLPTELDIVDWHYYPFQSDRSPIRTRAANVKNVLHARSFEYFTDYSKRLRAWRDLYQPNAQLWTGETGSAQCGGQPKISDRFASCFWWADQLGQGAAQGQKVMIRQSLIGGDYGMIDRITLKPRPDYWVSWLWAQLMGDDVYRVQSNNPDVRVYAHQSQDAEDIWLLLINIANDHLEISTPHFGEPTEIYQLTATKLTAKKLRINGHKPSFDKGRVSLQDFPQPQVTNQLPPNSINFWRVRINNHLQ</sequence>
<evidence type="ECO:0000313" key="1">
    <source>
        <dbReference type="EMBL" id="ACR13280.1"/>
    </source>
</evidence>
<dbReference type="RefSeq" id="WP_015819393.1">
    <property type="nucleotide sequence ID" value="NC_012997.1"/>
</dbReference>
<dbReference type="PANTHER" id="PTHR46145">
    <property type="entry name" value="HEPARANASE"/>
    <property type="match status" value="1"/>
</dbReference>
<dbReference type="OrthoDB" id="366350at2"/>
<accession>C5BRB3</accession>
<dbReference type="HOGENOM" id="CLU_021823_3_0_6"/>
<name>C5BRB3_TERTT</name>
<protein>
    <submittedName>
        <fullName evidence="1">Glycoside hydrolase family 79 domain protein</fullName>
    </submittedName>
</protein>
<dbReference type="Gene3D" id="3.20.20.80">
    <property type="entry name" value="Glycosidases"/>
    <property type="match status" value="1"/>
</dbReference>